<evidence type="ECO:0000313" key="1">
    <source>
        <dbReference type="EMBL" id="CAG84969.1"/>
    </source>
</evidence>
<dbReference type="EMBL" id="CR382134">
    <property type="protein sequence ID" value="CAG84969.1"/>
    <property type="molecule type" value="Genomic_DNA"/>
</dbReference>
<name>Q6BXT2_DEBHA</name>
<dbReference type="Proteomes" id="UP000000599">
    <property type="component" value="Chromosome B"/>
</dbReference>
<dbReference type="HOGENOM" id="CLU_2386096_0_0_1"/>
<dbReference type="InParanoid" id="Q6BXT2"/>
<gene>
    <name evidence="1" type="ordered locus">DEHA2B00462g</name>
</gene>
<dbReference type="GeneID" id="2913523"/>
<dbReference type="VEuPathDB" id="FungiDB:DEHA2B00462g"/>
<protein>
    <submittedName>
        <fullName evidence="1">DEHA2B00462p</fullName>
    </submittedName>
</protein>
<organism evidence="1 2">
    <name type="scientific">Debaryomyces hansenii (strain ATCC 36239 / CBS 767 / BCRC 21394 / JCM 1990 / NBRC 0083 / IGC 2968)</name>
    <name type="common">Yeast</name>
    <name type="synonym">Torulaspora hansenii</name>
    <dbReference type="NCBI Taxonomy" id="284592"/>
    <lineage>
        <taxon>Eukaryota</taxon>
        <taxon>Fungi</taxon>
        <taxon>Dikarya</taxon>
        <taxon>Ascomycota</taxon>
        <taxon>Saccharomycotina</taxon>
        <taxon>Pichiomycetes</taxon>
        <taxon>Debaryomycetaceae</taxon>
        <taxon>Debaryomyces</taxon>
    </lineage>
</organism>
<dbReference type="OrthoDB" id="4018368at2759"/>
<sequence>MNLTRFVIITSYFHTDQVFSVFADVAIIGIYDPYNVSFEDDYLKINGTVDGFFACKNIPYDPNHLSKNYFALMHLLDDTAPEGCKPVKVKRNII</sequence>
<dbReference type="KEGG" id="dha:DEHA2B00462g"/>
<accession>Q6BXT2</accession>
<proteinExistence type="predicted"/>
<keyword evidence="2" id="KW-1185">Reference proteome</keyword>
<reference evidence="1 2" key="1">
    <citation type="journal article" date="2004" name="Nature">
        <title>Genome evolution in yeasts.</title>
        <authorList>
            <consortium name="Genolevures"/>
            <person name="Dujon B."/>
            <person name="Sherman D."/>
            <person name="Fischer G."/>
            <person name="Durrens P."/>
            <person name="Casaregola S."/>
            <person name="Lafontaine I."/>
            <person name="de Montigny J."/>
            <person name="Marck C."/>
            <person name="Neuveglise C."/>
            <person name="Talla E."/>
            <person name="Goffard N."/>
            <person name="Frangeul L."/>
            <person name="Aigle M."/>
            <person name="Anthouard V."/>
            <person name="Babour A."/>
            <person name="Barbe V."/>
            <person name="Barnay S."/>
            <person name="Blanchin S."/>
            <person name="Beckerich J.M."/>
            <person name="Beyne E."/>
            <person name="Bleykasten C."/>
            <person name="Boisrame A."/>
            <person name="Boyer J."/>
            <person name="Cattolico L."/>
            <person name="Confanioleri F."/>
            <person name="de Daruvar A."/>
            <person name="Despons L."/>
            <person name="Fabre E."/>
            <person name="Fairhead C."/>
            <person name="Ferry-Dumazet H."/>
            <person name="Groppi A."/>
            <person name="Hantraye F."/>
            <person name="Hennequin C."/>
            <person name="Jauniaux N."/>
            <person name="Joyet P."/>
            <person name="Kachouri R."/>
            <person name="Kerrest A."/>
            <person name="Koszul R."/>
            <person name="Lemaire M."/>
            <person name="Lesur I."/>
            <person name="Ma L."/>
            <person name="Muller H."/>
            <person name="Nicaud J.M."/>
            <person name="Nikolski M."/>
            <person name="Oztas S."/>
            <person name="Ozier-Kalogeropoulos O."/>
            <person name="Pellenz S."/>
            <person name="Potier S."/>
            <person name="Richard G.F."/>
            <person name="Straub M.L."/>
            <person name="Suleau A."/>
            <person name="Swennene D."/>
            <person name="Tekaia F."/>
            <person name="Wesolowski-Louvel M."/>
            <person name="Westhof E."/>
            <person name="Wirth B."/>
            <person name="Zeniou-Meyer M."/>
            <person name="Zivanovic I."/>
            <person name="Bolotin-Fukuhara M."/>
            <person name="Thierry A."/>
            <person name="Bouchier C."/>
            <person name="Caudron B."/>
            <person name="Scarpelli C."/>
            <person name="Gaillardin C."/>
            <person name="Weissenbach J."/>
            <person name="Wincker P."/>
            <person name="Souciet J.L."/>
        </authorList>
    </citation>
    <scope>NUCLEOTIDE SEQUENCE [LARGE SCALE GENOMIC DNA]</scope>
    <source>
        <strain evidence="2">ATCC 36239 / CBS 767 / BCRC 21394 / JCM 1990 / NBRC 0083 / IGC 2968</strain>
    </source>
</reference>
<dbReference type="AlphaFoldDB" id="Q6BXT2"/>
<dbReference type="RefSeq" id="XP_456987.1">
    <property type="nucleotide sequence ID" value="XM_456987.1"/>
</dbReference>
<evidence type="ECO:0000313" key="2">
    <source>
        <dbReference type="Proteomes" id="UP000000599"/>
    </source>
</evidence>